<accession>A0A9D4IIP6</accession>
<keyword evidence="6" id="KW-1185">Reference proteome</keyword>
<protein>
    <submittedName>
        <fullName evidence="5">Uncharacterized protein</fullName>
    </submittedName>
</protein>
<evidence type="ECO:0000256" key="3">
    <source>
        <dbReference type="PROSITE-ProRule" id="PRU00023"/>
    </source>
</evidence>
<dbReference type="PROSITE" id="PS50088">
    <property type="entry name" value="ANK_REPEAT"/>
    <property type="match status" value="1"/>
</dbReference>
<sequence length="784" mass="89183">MDIKNRLIQYVKNFDYQNLQEILHLASSEEKGKIIENGSLFHELEAVLTTNYNYDGQAASKIVYTLTLHGADINQVDTDGNTCLLRYLKFCRAVDQDVLTAFLRCGSDIFCRNKDNLDVVQFVLHTRDECTEERDTRAVILQYMPGVWRAVAADDVGTVRRLINQWCHINVVKDGLSVTQLSFEKGTENIIRVVTGIGPSMDMAHAVLASDYRLVEKLLQTKSKNINVNIKNLADGGVTPVFYAMCQNNAAMVDLLLKHGARLDVPVRGDRELEMPLYFAALSHKPAIDAAILRHCVPETGLDHLYYQGKNVIFHLIDSQADPELFGDVLSKCSSSVLTQRIMGNMDALSYAVYRNQMSLVDIINQFVLKWCCDGDHPGNRNILCLHGYQFVLPLTSGESTLHTSLEDFYQLVSDYERYKAELCEAVEVGDADTVREMLYTESWSCRGLDVCHADFRCAGDGQPLLHKAVLRKHHEVVMEIGKYYTQTWARKLDTVRDQYFRTALHYVYAMDQSQQMIGILEDYGMSEYTMDKDGRSPVAFKDRIKLAEMRDLLQYHLIQDFSAPEPDPWSVTLPLPITGFLNKCLHSNHHHGKKGHEVDNKGHYHSTMLPNGTSSELNRGQDWQKMVSQYMIPYEDQHHQNIQRSHGKQSSGIKNRVSFEKQCLDRAKIHRQTSLNPDQSRKHYGNDHQNSSQENFHMDKFRDETEISRSQSETNLDLRTVKENGTFGGYYKQDSTTSEANASGYDSDVSSNASESGHNYEADQSELESDLDLVTDKSNCLIL</sequence>
<feature type="compositionally biased region" description="Basic and acidic residues" evidence="4">
    <location>
        <begin position="697"/>
        <end position="708"/>
    </location>
</feature>
<dbReference type="SMART" id="SM00248">
    <property type="entry name" value="ANK"/>
    <property type="match status" value="4"/>
</dbReference>
<dbReference type="SUPFAM" id="SSF48403">
    <property type="entry name" value="Ankyrin repeat"/>
    <property type="match status" value="2"/>
</dbReference>
<dbReference type="PROSITE" id="PS50297">
    <property type="entry name" value="ANK_REP_REGION"/>
    <property type="match status" value="1"/>
</dbReference>
<feature type="compositionally biased region" description="Polar residues" evidence="4">
    <location>
        <begin position="749"/>
        <end position="758"/>
    </location>
</feature>
<evidence type="ECO:0000256" key="4">
    <source>
        <dbReference type="SAM" id="MobiDB-lite"/>
    </source>
</evidence>
<evidence type="ECO:0000256" key="2">
    <source>
        <dbReference type="ARBA" id="ARBA00023043"/>
    </source>
</evidence>
<dbReference type="EMBL" id="JAIWYP010000009">
    <property type="protein sequence ID" value="KAH3773208.1"/>
    <property type="molecule type" value="Genomic_DNA"/>
</dbReference>
<dbReference type="AlphaFoldDB" id="A0A9D4IIP6"/>
<dbReference type="InterPro" id="IPR051637">
    <property type="entry name" value="Ank_repeat_dom-contain_49"/>
</dbReference>
<reference evidence="5" key="1">
    <citation type="journal article" date="2019" name="bioRxiv">
        <title>The Genome of the Zebra Mussel, Dreissena polymorpha: A Resource for Invasive Species Research.</title>
        <authorList>
            <person name="McCartney M.A."/>
            <person name="Auch B."/>
            <person name="Kono T."/>
            <person name="Mallez S."/>
            <person name="Zhang Y."/>
            <person name="Obille A."/>
            <person name="Becker A."/>
            <person name="Abrahante J.E."/>
            <person name="Garbe J."/>
            <person name="Badalamenti J.P."/>
            <person name="Herman A."/>
            <person name="Mangelson H."/>
            <person name="Liachko I."/>
            <person name="Sullivan S."/>
            <person name="Sone E.D."/>
            <person name="Koren S."/>
            <person name="Silverstein K.A.T."/>
            <person name="Beckman K.B."/>
            <person name="Gohl D.M."/>
        </authorList>
    </citation>
    <scope>NUCLEOTIDE SEQUENCE</scope>
    <source>
        <strain evidence="5">Duluth1</strain>
        <tissue evidence="5">Whole animal</tissue>
    </source>
</reference>
<evidence type="ECO:0000256" key="1">
    <source>
        <dbReference type="ARBA" id="ARBA00022737"/>
    </source>
</evidence>
<evidence type="ECO:0000313" key="5">
    <source>
        <dbReference type="EMBL" id="KAH3773208.1"/>
    </source>
</evidence>
<dbReference type="PANTHER" id="PTHR24180:SF45">
    <property type="entry name" value="POLY [ADP-RIBOSE] POLYMERASE TANKYRASE"/>
    <property type="match status" value="1"/>
</dbReference>
<gene>
    <name evidence="5" type="ORF">DPMN_174565</name>
</gene>
<keyword evidence="2 3" id="KW-0040">ANK repeat</keyword>
<feature type="repeat" description="ANK" evidence="3">
    <location>
        <begin position="236"/>
        <end position="268"/>
    </location>
</feature>
<dbReference type="Proteomes" id="UP000828390">
    <property type="component" value="Unassembled WGS sequence"/>
</dbReference>
<feature type="region of interest" description="Disordered" evidence="4">
    <location>
        <begin position="671"/>
        <end position="770"/>
    </location>
</feature>
<dbReference type="Gene3D" id="1.25.40.20">
    <property type="entry name" value="Ankyrin repeat-containing domain"/>
    <property type="match status" value="3"/>
</dbReference>
<dbReference type="OrthoDB" id="432281at2759"/>
<proteinExistence type="predicted"/>
<dbReference type="InterPro" id="IPR002110">
    <property type="entry name" value="Ankyrin_rpt"/>
</dbReference>
<reference evidence="5" key="2">
    <citation type="submission" date="2020-11" db="EMBL/GenBank/DDBJ databases">
        <authorList>
            <person name="McCartney M.A."/>
            <person name="Auch B."/>
            <person name="Kono T."/>
            <person name="Mallez S."/>
            <person name="Becker A."/>
            <person name="Gohl D.M."/>
            <person name="Silverstein K.A.T."/>
            <person name="Koren S."/>
            <person name="Bechman K.B."/>
            <person name="Herman A."/>
            <person name="Abrahante J.E."/>
            <person name="Garbe J."/>
        </authorList>
    </citation>
    <scope>NUCLEOTIDE SEQUENCE</scope>
    <source>
        <strain evidence="5">Duluth1</strain>
        <tissue evidence="5">Whole animal</tissue>
    </source>
</reference>
<organism evidence="5 6">
    <name type="scientific">Dreissena polymorpha</name>
    <name type="common">Zebra mussel</name>
    <name type="synonym">Mytilus polymorpha</name>
    <dbReference type="NCBI Taxonomy" id="45954"/>
    <lineage>
        <taxon>Eukaryota</taxon>
        <taxon>Metazoa</taxon>
        <taxon>Spiralia</taxon>
        <taxon>Lophotrochozoa</taxon>
        <taxon>Mollusca</taxon>
        <taxon>Bivalvia</taxon>
        <taxon>Autobranchia</taxon>
        <taxon>Heteroconchia</taxon>
        <taxon>Euheterodonta</taxon>
        <taxon>Imparidentia</taxon>
        <taxon>Neoheterodontei</taxon>
        <taxon>Myida</taxon>
        <taxon>Dreissenoidea</taxon>
        <taxon>Dreissenidae</taxon>
        <taxon>Dreissena</taxon>
    </lineage>
</organism>
<keyword evidence="1" id="KW-0677">Repeat</keyword>
<dbReference type="PANTHER" id="PTHR24180">
    <property type="entry name" value="CYCLIN-DEPENDENT KINASE INHIBITOR 2C-RELATED"/>
    <property type="match status" value="1"/>
</dbReference>
<feature type="compositionally biased region" description="Polar residues" evidence="4">
    <location>
        <begin position="709"/>
        <end position="718"/>
    </location>
</feature>
<comment type="caution">
    <text evidence="5">The sequence shown here is derived from an EMBL/GenBank/DDBJ whole genome shotgun (WGS) entry which is preliminary data.</text>
</comment>
<evidence type="ECO:0000313" key="6">
    <source>
        <dbReference type="Proteomes" id="UP000828390"/>
    </source>
</evidence>
<dbReference type="InterPro" id="IPR036770">
    <property type="entry name" value="Ankyrin_rpt-contain_sf"/>
</dbReference>
<name>A0A9D4IIP6_DREPO</name>